<reference evidence="2" key="1">
    <citation type="journal article" date="2008" name="Nat. Genet.">
        <title>The Pristionchus pacificus genome provides a unique perspective on nematode lifestyle and parasitism.</title>
        <authorList>
            <person name="Dieterich C."/>
            <person name="Clifton S.W."/>
            <person name="Schuster L.N."/>
            <person name="Chinwalla A."/>
            <person name="Delehaunty K."/>
            <person name="Dinkelacker I."/>
            <person name="Fulton L."/>
            <person name="Fulton R."/>
            <person name="Godfrey J."/>
            <person name="Minx P."/>
            <person name="Mitreva M."/>
            <person name="Roeseler W."/>
            <person name="Tian H."/>
            <person name="Witte H."/>
            <person name="Yang S.P."/>
            <person name="Wilson R.K."/>
            <person name="Sommer R.J."/>
        </authorList>
    </citation>
    <scope>NUCLEOTIDE SEQUENCE [LARGE SCALE GENOMIC DNA]</scope>
    <source>
        <strain evidence="2">PS312</strain>
    </source>
</reference>
<evidence type="ECO:0000313" key="1">
    <source>
        <dbReference type="EnsemblMetazoa" id="PPA36593.1"/>
    </source>
</evidence>
<reference evidence="1" key="2">
    <citation type="submission" date="2022-06" db="UniProtKB">
        <authorList>
            <consortium name="EnsemblMetazoa"/>
        </authorList>
    </citation>
    <scope>IDENTIFICATION</scope>
    <source>
        <strain evidence="1">PS312</strain>
    </source>
</reference>
<keyword evidence="2" id="KW-1185">Reference proteome</keyword>
<dbReference type="AlphaFoldDB" id="A0A2A6CXC1"/>
<dbReference type="EnsemblMetazoa" id="PPA36593.1">
    <property type="protein sequence ID" value="PPA36593.1"/>
    <property type="gene ID" value="WBGene00274962"/>
</dbReference>
<proteinExistence type="predicted"/>
<evidence type="ECO:0000313" key="2">
    <source>
        <dbReference type="Proteomes" id="UP000005239"/>
    </source>
</evidence>
<accession>A0A2A6CXC1</accession>
<organism evidence="1 2">
    <name type="scientific">Pristionchus pacificus</name>
    <name type="common">Parasitic nematode worm</name>
    <dbReference type="NCBI Taxonomy" id="54126"/>
    <lineage>
        <taxon>Eukaryota</taxon>
        <taxon>Metazoa</taxon>
        <taxon>Ecdysozoa</taxon>
        <taxon>Nematoda</taxon>
        <taxon>Chromadorea</taxon>
        <taxon>Rhabditida</taxon>
        <taxon>Rhabditina</taxon>
        <taxon>Diplogasteromorpha</taxon>
        <taxon>Diplogasteroidea</taxon>
        <taxon>Neodiplogasteridae</taxon>
        <taxon>Pristionchus</taxon>
    </lineage>
</organism>
<sequence>MYGIRIEQRGRGHSINSISHLLTSAGRSDLADLLMHTVQGSVAPSKQNHEISLPTIRVREARPFRVRLSDFIFNSLDQVLSRFSLFPPIRASFILSNARPPPPPLPIILGPFILSGIVRG</sequence>
<dbReference type="Proteomes" id="UP000005239">
    <property type="component" value="Unassembled WGS sequence"/>
</dbReference>
<accession>A0A8R1UNM4</accession>
<protein>
    <submittedName>
        <fullName evidence="1">Uncharacterized protein</fullName>
    </submittedName>
</protein>
<gene>
    <name evidence="1" type="primary">WBGene00274962</name>
</gene>
<name>A0A2A6CXC1_PRIPA</name>